<reference evidence="1" key="1">
    <citation type="submission" date="2022-10" db="EMBL/GenBank/DDBJ databases">
        <title>The WGS of Solirubrobacter ginsenosidimutans DSM 21036.</title>
        <authorList>
            <person name="Jiang Z."/>
        </authorList>
    </citation>
    <scope>NUCLEOTIDE SEQUENCE</scope>
    <source>
        <strain evidence="1">DSM 21036</strain>
    </source>
</reference>
<dbReference type="RefSeq" id="WP_270045536.1">
    <property type="nucleotide sequence ID" value="NZ_JAPDOD010000062.1"/>
</dbReference>
<evidence type="ECO:0000313" key="2">
    <source>
        <dbReference type="Proteomes" id="UP001149140"/>
    </source>
</evidence>
<gene>
    <name evidence="1" type="ORF">OM076_38795</name>
</gene>
<proteinExistence type="predicted"/>
<sequence>MTVEDLRIVTPLGVWFWDSVTDAPVTDPLRVLAHPLDVPGEPAIATTTPSGVRAFTGLPGLHRIEYPAGTEDPLGAPATSGTFAVTVDDPSGRFLPATIELTAPHKGLAGLSNGRIYLFSAPTRRFAAAVAVARAQVAPHARVDVLAGGRRWAGIATEDGAVAIGFPYPAFSGTPSPSPPPGTGGTPPALQVWTLTVELRQDPGALVFPLPGRPPELASILGQPLVETFVAELHFGAELVLDTSP</sequence>
<name>A0A9X3N3A3_9ACTN</name>
<dbReference type="Proteomes" id="UP001149140">
    <property type="component" value="Unassembled WGS sequence"/>
</dbReference>
<organism evidence="1 2">
    <name type="scientific">Solirubrobacter ginsenosidimutans</name>
    <dbReference type="NCBI Taxonomy" id="490573"/>
    <lineage>
        <taxon>Bacteria</taxon>
        <taxon>Bacillati</taxon>
        <taxon>Actinomycetota</taxon>
        <taxon>Thermoleophilia</taxon>
        <taxon>Solirubrobacterales</taxon>
        <taxon>Solirubrobacteraceae</taxon>
        <taxon>Solirubrobacter</taxon>
    </lineage>
</organism>
<accession>A0A9X3N3A3</accession>
<dbReference type="AlphaFoldDB" id="A0A9X3N3A3"/>
<keyword evidence="2" id="KW-1185">Reference proteome</keyword>
<comment type="caution">
    <text evidence="1">The sequence shown here is derived from an EMBL/GenBank/DDBJ whole genome shotgun (WGS) entry which is preliminary data.</text>
</comment>
<protein>
    <submittedName>
        <fullName evidence="1">Uncharacterized protein</fullName>
    </submittedName>
</protein>
<evidence type="ECO:0000313" key="1">
    <source>
        <dbReference type="EMBL" id="MDA0166278.1"/>
    </source>
</evidence>
<dbReference type="EMBL" id="JAPDOD010000062">
    <property type="protein sequence ID" value="MDA0166278.1"/>
    <property type="molecule type" value="Genomic_DNA"/>
</dbReference>